<evidence type="ECO:0000313" key="7">
    <source>
        <dbReference type="EMBL" id="CAK9080957.1"/>
    </source>
</evidence>
<dbReference type="Proteomes" id="UP001642464">
    <property type="component" value="Unassembled WGS sequence"/>
</dbReference>
<dbReference type="InterPro" id="IPR056456">
    <property type="entry name" value="Beta-prop_IFT80_2nd"/>
</dbReference>
<dbReference type="SMART" id="SM00320">
    <property type="entry name" value="WD40"/>
    <property type="match status" value="7"/>
</dbReference>
<dbReference type="PANTHER" id="PTHR24098">
    <property type="entry name" value="OUTER SEGMENT 5"/>
    <property type="match status" value="1"/>
</dbReference>
<feature type="domain" description="IFT80 second beta-propeller" evidence="5">
    <location>
        <begin position="296"/>
        <end position="578"/>
    </location>
</feature>
<protein>
    <submittedName>
        <fullName evidence="7">Intraflagellar transport protein 80 homolog (WD repeat-containing protein 56)</fullName>
    </submittedName>
</protein>
<dbReference type="InterPro" id="IPR015943">
    <property type="entry name" value="WD40/YVTN_repeat-like_dom_sf"/>
</dbReference>
<dbReference type="Pfam" id="PF23387">
    <property type="entry name" value="TPR_IFT80_172"/>
    <property type="match status" value="1"/>
</dbReference>
<dbReference type="InterPro" id="IPR056157">
    <property type="entry name" value="TPR_IFT80_172_dom"/>
</dbReference>
<dbReference type="InterPro" id="IPR036322">
    <property type="entry name" value="WD40_repeat_dom_sf"/>
</dbReference>
<feature type="repeat" description="WD" evidence="4">
    <location>
        <begin position="98"/>
        <end position="130"/>
    </location>
</feature>
<comment type="subcellular location">
    <subcellularLocation>
        <location evidence="1">Cell projection</location>
        <location evidence="1">Cilium</location>
    </subcellularLocation>
</comment>
<accession>A0ABP0PZR3</accession>
<dbReference type="Pfam" id="PF00400">
    <property type="entry name" value="WD40"/>
    <property type="match status" value="3"/>
</dbReference>
<dbReference type="EMBL" id="CAXAMM010038795">
    <property type="protein sequence ID" value="CAK9080957.1"/>
    <property type="molecule type" value="Genomic_DNA"/>
</dbReference>
<dbReference type="PROSITE" id="PS50294">
    <property type="entry name" value="WD_REPEATS_REGION"/>
    <property type="match status" value="1"/>
</dbReference>
<dbReference type="SUPFAM" id="SSF69322">
    <property type="entry name" value="Tricorn protease domain 2"/>
    <property type="match status" value="1"/>
</dbReference>
<evidence type="ECO:0000256" key="1">
    <source>
        <dbReference type="ARBA" id="ARBA00004138"/>
    </source>
</evidence>
<evidence type="ECO:0000259" key="6">
    <source>
        <dbReference type="Pfam" id="PF23387"/>
    </source>
</evidence>
<keyword evidence="2" id="KW-0969">Cilium</keyword>
<keyword evidence="3" id="KW-0966">Cell projection</keyword>
<sequence>MRLKLTHEDAPKHKSLVTAVGWYKTGKQYELLSVGDDQECWKWHVEGSPIAKLCSCESFCTAMAWMPSGKGSDNAFALGCADGTFRLISEMGREEKKVDAHRGAVIALRWSFDGSAIATAAEDGIVKVWSRSGMLRSALAQQSHAIYSVVWSPDCEHILFACSSKIHLKSIQAGQKQVEWKAHEGVVMMLDWSFVNNTILSAGEDCRYKIWDAYGRLLFNSAPLDHVVTSIAWSPTGRQFAVGSFNTLKLCDRTGWSYCRETPDVGSIFSISWCNDGTQLACGTGSGHVVFGSLVDRSCTWQNMDVTLDENNTITVVDILNETKEELDFRDRVTDMSLAHGALVVNTNSQCFVYQSTNWNTPHVEDLKEPPMLIVQCPHHFALVDAMGIQIINYEGRQLSTIKMSGLRYEHLNHQTLSVCRDAVALVDPSQPKQIRVFDVFTGRPMGNPITHKLDIIRISLNQHGSGSDRKIAILDKNKDLYLTQALQADKTEKLGAMVDSFMWNDSTDMLVALMDEKLVIFIYPTVVFVDKDLLPKTQQSKNCTDAGKYAQIVSFYGSNCTIRKADGSDLAMVTTPYPPLLYQHFEKGQWEQAVRLCRYVKSPELWASLAAMAIHQRALDTVEIALAAIEEVDKVQFVAHINKLPDDVLRSAELALFCKRPDEALNILLQNKRIYRAIKMNIRLHRWNDALELAKKHQTHVDTVLAYRQQHLQQMKHVETNDEFKQWAGEVEVADA</sequence>
<dbReference type="PROSITE" id="PS50082">
    <property type="entry name" value="WD_REPEATS_2"/>
    <property type="match status" value="2"/>
</dbReference>
<evidence type="ECO:0000313" key="8">
    <source>
        <dbReference type="Proteomes" id="UP001642464"/>
    </source>
</evidence>
<dbReference type="Pfam" id="PF23335">
    <property type="entry name" value="Beta-prop_IFT80_2nd"/>
    <property type="match status" value="1"/>
</dbReference>
<dbReference type="PANTHER" id="PTHR24098:SF0">
    <property type="entry name" value="OUTER SEGMENT 5"/>
    <property type="match status" value="1"/>
</dbReference>
<evidence type="ECO:0000256" key="2">
    <source>
        <dbReference type="ARBA" id="ARBA00023069"/>
    </source>
</evidence>
<proteinExistence type="predicted"/>
<comment type="caution">
    <text evidence="7">The sequence shown here is derived from an EMBL/GenBank/DDBJ whole genome shotgun (WGS) entry which is preliminary data.</text>
</comment>
<reference evidence="7 8" key="1">
    <citation type="submission" date="2024-02" db="EMBL/GenBank/DDBJ databases">
        <authorList>
            <person name="Chen Y."/>
            <person name="Shah S."/>
            <person name="Dougan E. K."/>
            <person name="Thang M."/>
            <person name="Chan C."/>
        </authorList>
    </citation>
    <scope>NUCLEOTIDE SEQUENCE [LARGE SCALE GENOMIC DNA]</scope>
</reference>
<feature type="domain" description="IFT80/172/WDR35 TPR" evidence="6">
    <location>
        <begin position="606"/>
        <end position="734"/>
    </location>
</feature>
<keyword evidence="8" id="KW-1185">Reference proteome</keyword>
<evidence type="ECO:0000256" key="4">
    <source>
        <dbReference type="PROSITE-ProRule" id="PRU00221"/>
    </source>
</evidence>
<feature type="repeat" description="WD" evidence="4">
    <location>
        <begin position="180"/>
        <end position="212"/>
    </location>
</feature>
<dbReference type="Gene3D" id="2.130.10.10">
    <property type="entry name" value="YVTN repeat-like/Quinoprotein amine dehydrogenase"/>
    <property type="match status" value="2"/>
</dbReference>
<organism evidence="7 8">
    <name type="scientific">Durusdinium trenchii</name>
    <dbReference type="NCBI Taxonomy" id="1381693"/>
    <lineage>
        <taxon>Eukaryota</taxon>
        <taxon>Sar</taxon>
        <taxon>Alveolata</taxon>
        <taxon>Dinophyceae</taxon>
        <taxon>Suessiales</taxon>
        <taxon>Symbiodiniaceae</taxon>
        <taxon>Durusdinium</taxon>
    </lineage>
</organism>
<dbReference type="Gene3D" id="1.25.40.470">
    <property type="match status" value="1"/>
</dbReference>
<evidence type="ECO:0000256" key="3">
    <source>
        <dbReference type="ARBA" id="ARBA00023273"/>
    </source>
</evidence>
<dbReference type="SUPFAM" id="SSF50978">
    <property type="entry name" value="WD40 repeat-like"/>
    <property type="match status" value="1"/>
</dbReference>
<gene>
    <name evidence="7" type="ORF">SCF082_LOCUS38567</name>
</gene>
<name>A0ABP0PZR3_9DINO</name>
<keyword evidence="4" id="KW-0853">WD repeat</keyword>
<evidence type="ECO:0000259" key="5">
    <source>
        <dbReference type="Pfam" id="PF23335"/>
    </source>
</evidence>
<dbReference type="InterPro" id="IPR001680">
    <property type="entry name" value="WD40_rpt"/>
</dbReference>